<accession>A0A1G5DHI3</accession>
<feature type="transmembrane region" description="Helical" evidence="1">
    <location>
        <begin position="170"/>
        <end position="189"/>
    </location>
</feature>
<organism evidence="2 3">
    <name type="scientific">Basfia succiniciproducens</name>
    <dbReference type="NCBI Taxonomy" id="653940"/>
    <lineage>
        <taxon>Bacteria</taxon>
        <taxon>Pseudomonadati</taxon>
        <taxon>Pseudomonadota</taxon>
        <taxon>Gammaproteobacteria</taxon>
        <taxon>Pasteurellales</taxon>
        <taxon>Pasteurellaceae</taxon>
        <taxon>Basfia</taxon>
    </lineage>
</organism>
<dbReference type="RefSeq" id="WP_011199691.1">
    <property type="nucleotide sequence ID" value="NZ_CP015031.1"/>
</dbReference>
<keyword evidence="1" id="KW-0812">Transmembrane</keyword>
<keyword evidence="1" id="KW-0472">Membrane</keyword>
<dbReference type="Pfam" id="PF04474">
    <property type="entry name" value="DUF554"/>
    <property type="match status" value="1"/>
</dbReference>
<feature type="transmembrane region" description="Helical" evidence="1">
    <location>
        <begin position="57"/>
        <end position="75"/>
    </location>
</feature>
<name>A0A1G5DHI3_9PAST</name>
<proteinExistence type="predicted"/>
<feature type="transmembrane region" description="Helical" evidence="1">
    <location>
        <begin position="139"/>
        <end position="158"/>
    </location>
</feature>
<keyword evidence="1" id="KW-1133">Transmembrane helix</keyword>
<dbReference type="Proteomes" id="UP000199588">
    <property type="component" value="Unassembled WGS sequence"/>
</dbReference>
<dbReference type="EMBL" id="FMUQ01000012">
    <property type="protein sequence ID" value="SCY14086.1"/>
    <property type="molecule type" value="Genomic_DNA"/>
</dbReference>
<gene>
    <name evidence="2" type="ORF">SAMN02910354_01629</name>
</gene>
<feature type="transmembrane region" description="Helical" evidence="1">
    <location>
        <begin position="107"/>
        <end position="127"/>
    </location>
</feature>
<evidence type="ECO:0000256" key="1">
    <source>
        <dbReference type="SAM" id="Phobius"/>
    </source>
</evidence>
<feature type="transmembrane region" description="Helical" evidence="1">
    <location>
        <begin position="221"/>
        <end position="238"/>
    </location>
</feature>
<protein>
    <recommendedName>
        <fullName evidence="4">DUF554 domain-containing protein</fullName>
    </recommendedName>
</protein>
<dbReference type="InterPro" id="IPR007563">
    <property type="entry name" value="DUF554"/>
</dbReference>
<evidence type="ECO:0008006" key="4">
    <source>
        <dbReference type="Google" id="ProtNLM"/>
    </source>
</evidence>
<dbReference type="PANTHER" id="PTHR36111">
    <property type="entry name" value="INNER MEMBRANE PROTEIN-RELATED"/>
    <property type="match status" value="1"/>
</dbReference>
<feature type="transmembrane region" description="Helical" evidence="1">
    <location>
        <begin position="34"/>
        <end position="51"/>
    </location>
</feature>
<reference evidence="2 3" key="1">
    <citation type="submission" date="2016-10" db="EMBL/GenBank/DDBJ databases">
        <authorList>
            <person name="Varghese N."/>
            <person name="Submissions S."/>
        </authorList>
    </citation>
    <scope>NUCLEOTIDE SEQUENCE [LARGE SCALE GENOMIC DNA]</scope>
    <source>
        <strain evidence="2 3">DSM 22022</strain>
    </source>
</reference>
<dbReference type="PANTHER" id="PTHR36111:SF2">
    <property type="entry name" value="INNER MEMBRANE PROTEIN"/>
    <property type="match status" value="1"/>
</dbReference>
<keyword evidence="3" id="KW-1185">Reference proteome</keyword>
<sequence length="240" mass="25437">MIIGPFINAGAIVFGGLIGAALGGRVPERLRTNLTMLFGLCSMCMGIVMIAKVAQMPAMILALLLGTILGELILLEQGINKLASKTKTIVEKILPNNQKKGVSHEEFLQKFVGIVILFSFSGTGIFGSMNEGLTGDSSILIVKAFLDFFTAIIFGTTLGSTIATAAIPQTVLQIALAYSAVLIIPLITPEMRADFAAAGGMLMVATGFRICGILHFQVANMLPALFIIMPISAIWLQMMG</sequence>
<comment type="caution">
    <text evidence="2">The sequence shown here is derived from an EMBL/GenBank/DDBJ whole genome shotgun (WGS) entry which is preliminary data.</text>
</comment>
<feature type="transmembrane region" description="Helical" evidence="1">
    <location>
        <begin position="6"/>
        <end position="22"/>
    </location>
</feature>
<evidence type="ECO:0000313" key="3">
    <source>
        <dbReference type="Proteomes" id="UP000199588"/>
    </source>
</evidence>
<evidence type="ECO:0000313" key="2">
    <source>
        <dbReference type="EMBL" id="SCY14086.1"/>
    </source>
</evidence>